<accession>A0A9D2IUM9</accession>
<evidence type="ECO:0000313" key="1">
    <source>
        <dbReference type="EMBL" id="HIZ23729.1"/>
    </source>
</evidence>
<reference evidence="1" key="2">
    <citation type="submission" date="2021-04" db="EMBL/GenBank/DDBJ databases">
        <authorList>
            <person name="Gilroy R."/>
        </authorList>
    </citation>
    <scope>NUCLEOTIDE SEQUENCE</scope>
    <source>
        <strain evidence="1">14324</strain>
    </source>
</reference>
<reference evidence="1" key="1">
    <citation type="journal article" date="2021" name="PeerJ">
        <title>Extensive microbial diversity within the chicken gut microbiome revealed by metagenomics and culture.</title>
        <authorList>
            <person name="Gilroy R."/>
            <person name="Ravi A."/>
            <person name="Getino M."/>
            <person name="Pursley I."/>
            <person name="Horton D.L."/>
            <person name="Alikhan N.F."/>
            <person name="Baker D."/>
            <person name="Gharbi K."/>
            <person name="Hall N."/>
            <person name="Watson M."/>
            <person name="Adriaenssens E.M."/>
            <person name="Foster-Nyarko E."/>
            <person name="Jarju S."/>
            <person name="Secka A."/>
            <person name="Antonio M."/>
            <person name="Oren A."/>
            <person name="Chaudhuri R.R."/>
            <person name="La Ragione R."/>
            <person name="Hildebrand F."/>
            <person name="Pallen M.J."/>
        </authorList>
    </citation>
    <scope>NUCLEOTIDE SEQUENCE</scope>
    <source>
        <strain evidence="1">14324</strain>
    </source>
</reference>
<name>A0A9D2IUM9_9FIRM</name>
<organism evidence="1 2">
    <name type="scientific">Candidatus Blautia faecigallinarum</name>
    <dbReference type="NCBI Taxonomy" id="2838488"/>
    <lineage>
        <taxon>Bacteria</taxon>
        <taxon>Bacillati</taxon>
        <taxon>Bacillota</taxon>
        <taxon>Clostridia</taxon>
        <taxon>Lachnospirales</taxon>
        <taxon>Lachnospiraceae</taxon>
        <taxon>Blautia</taxon>
    </lineage>
</organism>
<gene>
    <name evidence="1" type="ORF">IAA21_13225</name>
</gene>
<dbReference type="EMBL" id="DXBU01000180">
    <property type="protein sequence ID" value="HIZ23729.1"/>
    <property type="molecule type" value="Genomic_DNA"/>
</dbReference>
<evidence type="ECO:0000313" key="2">
    <source>
        <dbReference type="Proteomes" id="UP000824041"/>
    </source>
</evidence>
<sequence>MSEKKLKSKVFDDVISEFAKAVFPIQEYDAVLLERPDEKGLTPGDIIRFLKFLSPEKEYYPIEIPAMTAESYAMGFISEEAAELLDYRYGQDSSFGVFIGSILDDMEKETPDHVYTFETKKGNITIYLNR</sequence>
<comment type="caution">
    <text evidence="1">The sequence shown here is derived from an EMBL/GenBank/DDBJ whole genome shotgun (WGS) entry which is preliminary data.</text>
</comment>
<proteinExistence type="predicted"/>
<dbReference type="Proteomes" id="UP000824041">
    <property type="component" value="Unassembled WGS sequence"/>
</dbReference>
<protein>
    <submittedName>
        <fullName evidence="1">Uncharacterized protein</fullName>
    </submittedName>
</protein>
<dbReference type="AlphaFoldDB" id="A0A9D2IUM9"/>